<evidence type="ECO:0000313" key="3">
    <source>
        <dbReference type="Proteomes" id="UP000631535"/>
    </source>
</evidence>
<evidence type="ECO:0000256" key="1">
    <source>
        <dbReference type="SAM" id="MobiDB-lite"/>
    </source>
</evidence>
<feature type="region of interest" description="Disordered" evidence="1">
    <location>
        <begin position="22"/>
        <end position="82"/>
    </location>
</feature>
<evidence type="ECO:0000313" key="2">
    <source>
        <dbReference type="EMBL" id="GGO48466.1"/>
    </source>
</evidence>
<keyword evidence="3" id="KW-1185">Reference proteome</keyword>
<organism evidence="2 3">
    <name type="scientific">Streptomyces daqingensis</name>
    <dbReference type="NCBI Taxonomy" id="1472640"/>
    <lineage>
        <taxon>Bacteria</taxon>
        <taxon>Bacillati</taxon>
        <taxon>Actinomycetota</taxon>
        <taxon>Actinomycetes</taxon>
        <taxon>Kitasatosporales</taxon>
        <taxon>Streptomycetaceae</taxon>
        <taxon>Streptomyces</taxon>
    </lineage>
</organism>
<proteinExistence type="predicted"/>
<sequence>MGTALNGVLRADAVEELVRLLSGDRGGDHGDAGETPSRARATHRVPQCGGDGARGTDRVFGPGQQPVIRDAGHGGGEAEGNWGAYDVDDGTNGRLCPLFDAGHGSRVTGVRVRHWSTYASSMGFEMPEVQSQRFAERNEADARPLDVPPVAICGVSTSG</sequence>
<dbReference type="Proteomes" id="UP000631535">
    <property type="component" value="Unassembled WGS sequence"/>
</dbReference>
<protein>
    <submittedName>
        <fullName evidence="2">Uncharacterized protein</fullName>
    </submittedName>
</protein>
<name>A0ABQ2M970_9ACTN</name>
<reference evidence="3" key="1">
    <citation type="journal article" date="2019" name="Int. J. Syst. Evol. Microbiol.">
        <title>The Global Catalogue of Microorganisms (GCM) 10K type strain sequencing project: providing services to taxonomists for standard genome sequencing and annotation.</title>
        <authorList>
            <consortium name="The Broad Institute Genomics Platform"/>
            <consortium name="The Broad Institute Genome Sequencing Center for Infectious Disease"/>
            <person name="Wu L."/>
            <person name="Ma J."/>
        </authorList>
    </citation>
    <scope>NUCLEOTIDE SEQUENCE [LARGE SCALE GENOMIC DNA]</scope>
    <source>
        <strain evidence="3">CGMCC 4.7178</strain>
    </source>
</reference>
<dbReference type="EMBL" id="BMMP01000006">
    <property type="protein sequence ID" value="GGO48466.1"/>
    <property type="molecule type" value="Genomic_DNA"/>
</dbReference>
<comment type="caution">
    <text evidence="2">The sequence shown here is derived from an EMBL/GenBank/DDBJ whole genome shotgun (WGS) entry which is preliminary data.</text>
</comment>
<gene>
    <name evidence="2" type="ORF">GCM10012287_23530</name>
</gene>
<accession>A0ABQ2M970</accession>